<dbReference type="InterPro" id="IPR010255">
    <property type="entry name" value="Haem_peroxidase_sf"/>
</dbReference>
<dbReference type="SUPFAM" id="SSF48113">
    <property type="entry name" value="Heme-dependent peroxidases"/>
    <property type="match status" value="1"/>
</dbReference>
<evidence type="ECO:0000313" key="3">
    <source>
        <dbReference type="Proteomes" id="UP000790787"/>
    </source>
</evidence>
<dbReference type="InterPro" id="IPR002016">
    <property type="entry name" value="Haem_peroxidase"/>
</dbReference>
<evidence type="ECO:0000259" key="2">
    <source>
        <dbReference type="PROSITE" id="PS50873"/>
    </source>
</evidence>
<comment type="similarity">
    <text evidence="1">Belongs to the peroxidase family.</text>
</comment>
<accession>A0A1S4BLU1</accession>
<gene>
    <name evidence="4" type="primary">LOC107809682</name>
</gene>
<dbReference type="Proteomes" id="UP000790787">
    <property type="component" value="Chromosome 3"/>
</dbReference>
<proteinExistence type="inferred from homology"/>
<organism evidence="3 4">
    <name type="scientific">Nicotiana tabacum</name>
    <name type="common">Common tobacco</name>
    <dbReference type="NCBI Taxonomy" id="4097"/>
    <lineage>
        <taxon>Eukaryota</taxon>
        <taxon>Viridiplantae</taxon>
        <taxon>Streptophyta</taxon>
        <taxon>Embryophyta</taxon>
        <taxon>Tracheophyta</taxon>
        <taxon>Spermatophyta</taxon>
        <taxon>Magnoliopsida</taxon>
        <taxon>eudicotyledons</taxon>
        <taxon>Gunneridae</taxon>
        <taxon>Pentapetalae</taxon>
        <taxon>asterids</taxon>
        <taxon>lamiids</taxon>
        <taxon>Solanales</taxon>
        <taxon>Solanaceae</taxon>
        <taxon>Nicotianoideae</taxon>
        <taxon>Nicotianeae</taxon>
        <taxon>Nicotiana</taxon>
    </lineage>
</organism>
<keyword evidence="3" id="KW-1185">Reference proteome</keyword>
<dbReference type="Gene3D" id="1.10.420.10">
    <property type="entry name" value="Peroxidase, domain 2"/>
    <property type="match status" value="1"/>
</dbReference>
<sequence>MREIVLPHTNTLVLTAHCIKLVHRLYREVDPQLNPQHVPHMLKKCPDPKAVQYVRNDRDTPMKRDNNYYRNMIGQQGIDVGGPTISCAQKDQALCIENGKEPRLLFKEPSLSGTKGLLKLIIMQRGSDGEAEELQLQAAELFLF</sequence>
<reference evidence="3" key="1">
    <citation type="journal article" date="2014" name="Nat. Commun.">
        <title>The tobacco genome sequence and its comparison with those of tomato and potato.</title>
        <authorList>
            <person name="Sierro N."/>
            <person name="Battey J.N."/>
            <person name="Ouadi S."/>
            <person name="Bakaher N."/>
            <person name="Bovet L."/>
            <person name="Willig A."/>
            <person name="Goepfert S."/>
            <person name="Peitsch M.C."/>
            <person name="Ivanov N.V."/>
        </authorList>
    </citation>
    <scope>NUCLEOTIDE SEQUENCE [LARGE SCALE GENOMIC DNA]</scope>
</reference>
<evidence type="ECO:0000256" key="1">
    <source>
        <dbReference type="RuleBase" id="RU004241"/>
    </source>
</evidence>
<reference evidence="4" key="2">
    <citation type="submission" date="2025-08" db="UniProtKB">
        <authorList>
            <consortium name="RefSeq"/>
        </authorList>
    </citation>
    <scope>IDENTIFICATION</scope>
    <source>
        <tissue evidence="4">Leaf</tissue>
    </source>
</reference>
<dbReference type="GO" id="GO:0006979">
    <property type="term" value="P:response to oxidative stress"/>
    <property type="evidence" value="ECO:0007669"/>
    <property type="project" value="InterPro"/>
</dbReference>
<dbReference type="GO" id="GO:0020037">
    <property type="term" value="F:heme binding"/>
    <property type="evidence" value="ECO:0007669"/>
    <property type="project" value="InterPro"/>
</dbReference>
<evidence type="ECO:0000313" key="4">
    <source>
        <dbReference type="RefSeq" id="XP_016489835.1"/>
    </source>
</evidence>
<dbReference type="AlphaFoldDB" id="A0A1S4BLU1"/>
<name>A0A1S4BLU1_TOBAC</name>
<dbReference type="RefSeq" id="XP_016489835.1">
    <property type="nucleotide sequence ID" value="XM_016634349.2"/>
</dbReference>
<dbReference type="PROSITE" id="PS50873">
    <property type="entry name" value="PEROXIDASE_4"/>
    <property type="match status" value="1"/>
</dbReference>
<dbReference type="GO" id="GO:0004601">
    <property type="term" value="F:peroxidase activity"/>
    <property type="evidence" value="ECO:0007669"/>
    <property type="project" value="InterPro"/>
</dbReference>
<feature type="domain" description="Plant heme peroxidase family profile" evidence="2">
    <location>
        <begin position="1"/>
        <end position="130"/>
    </location>
</feature>
<dbReference type="RefSeq" id="XP_016489835.1">
    <property type="nucleotide sequence ID" value="XM_016634349.1"/>
</dbReference>
<dbReference type="Pfam" id="PF00141">
    <property type="entry name" value="peroxidase"/>
    <property type="match status" value="1"/>
</dbReference>
<dbReference type="GeneID" id="107809682"/>
<protein>
    <submittedName>
        <fullName evidence="4">Peroxidase 42-like</fullName>
    </submittedName>
</protein>